<dbReference type="Proteomes" id="UP000828390">
    <property type="component" value="Unassembled WGS sequence"/>
</dbReference>
<name>A0A9D4GWF0_DREPO</name>
<proteinExistence type="predicted"/>
<dbReference type="AlphaFoldDB" id="A0A9D4GWF0"/>
<keyword evidence="2" id="KW-1185">Reference proteome</keyword>
<comment type="caution">
    <text evidence="1">The sequence shown here is derived from an EMBL/GenBank/DDBJ whole genome shotgun (WGS) entry which is preliminary data.</text>
</comment>
<dbReference type="EMBL" id="JAIWYP010000005">
    <property type="protein sequence ID" value="KAH3823063.1"/>
    <property type="molecule type" value="Genomic_DNA"/>
</dbReference>
<reference evidence="1" key="2">
    <citation type="submission" date="2020-11" db="EMBL/GenBank/DDBJ databases">
        <authorList>
            <person name="McCartney M.A."/>
            <person name="Auch B."/>
            <person name="Kono T."/>
            <person name="Mallez S."/>
            <person name="Becker A."/>
            <person name="Gohl D.M."/>
            <person name="Silverstein K.A.T."/>
            <person name="Koren S."/>
            <person name="Bechman K.B."/>
            <person name="Herman A."/>
            <person name="Abrahante J.E."/>
            <person name="Garbe J."/>
        </authorList>
    </citation>
    <scope>NUCLEOTIDE SEQUENCE</scope>
    <source>
        <strain evidence="1">Duluth1</strain>
        <tissue evidence="1">Whole animal</tissue>
    </source>
</reference>
<protein>
    <submittedName>
        <fullName evidence="1">Uncharacterized protein</fullName>
    </submittedName>
</protein>
<accession>A0A9D4GWF0</accession>
<evidence type="ECO:0000313" key="2">
    <source>
        <dbReference type="Proteomes" id="UP000828390"/>
    </source>
</evidence>
<evidence type="ECO:0000313" key="1">
    <source>
        <dbReference type="EMBL" id="KAH3823063.1"/>
    </source>
</evidence>
<reference evidence="1" key="1">
    <citation type="journal article" date="2019" name="bioRxiv">
        <title>The Genome of the Zebra Mussel, Dreissena polymorpha: A Resource for Invasive Species Research.</title>
        <authorList>
            <person name="McCartney M.A."/>
            <person name="Auch B."/>
            <person name="Kono T."/>
            <person name="Mallez S."/>
            <person name="Zhang Y."/>
            <person name="Obille A."/>
            <person name="Becker A."/>
            <person name="Abrahante J.E."/>
            <person name="Garbe J."/>
            <person name="Badalamenti J.P."/>
            <person name="Herman A."/>
            <person name="Mangelson H."/>
            <person name="Liachko I."/>
            <person name="Sullivan S."/>
            <person name="Sone E.D."/>
            <person name="Koren S."/>
            <person name="Silverstein K.A.T."/>
            <person name="Beckman K.B."/>
            <person name="Gohl D.M."/>
        </authorList>
    </citation>
    <scope>NUCLEOTIDE SEQUENCE</scope>
    <source>
        <strain evidence="1">Duluth1</strain>
        <tissue evidence="1">Whole animal</tissue>
    </source>
</reference>
<organism evidence="1 2">
    <name type="scientific">Dreissena polymorpha</name>
    <name type="common">Zebra mussel</name>
    <name type="synonym">Mytilus polymorpha</name>
    <dbReference type="NCBI Taxonomy" id="45954"/>
    <lineage>
        <taxon>Eukaryota</taxon>
        <taxon>Metazoa</taxon>
        <taxon>Spiralia</taxon>
        <taxon>Lophotrochozoa</taxon>
        <taxon>Mollusca</taxon>
        <taxon>Bivalvia</taxon>
        <taxon>Autobranchia</taxon>
        <taxon>Heteroconchia</taxon>
        <taxon>Euheterodonta</taxon>
        <taxon>Imparidentia</taxon>
        <taxon>Neoheterodontei</taxon>
        <taxon>Myida</taxon>
        <taxon>Dreissenoidea</taxon>
        <taxon>Dreissenidae</taxon>
        <taxon>Dreissena</taxon>
    </lineage>
</organism>
<sequence length="228" mass="26614">MKSTFVSYDDVYEAVIDYICLPCDCIDLVLHCEILDDDCRNVSRHRPVAVSINFPLSDEKFNASEESFKRINWKRATDAQIRDYVGNVTNSLNQCTYTCDSKESIDSTYTMLCDVLTGAVGTCIGHRSFQSHLKPYKDSGLREYHKQMRQNRSEWCRAGRPRNKTNTEYMSYKAAKRDFWRAHRKAESEHMRQLNREIDEPAEINTNDNMKLKFDRTSLAGCYCIRLQ</sequence>
<gene>
    <name evidence="1" type="ORF">DPMN_124860</name>
</gene>